<accession>A0A183IEP8</accession>
<evidence type="ECO:0000313" key="4">
    <source>
        <dbReference type="WBParaSite" id="SBAD_0000219501-mRNA-1"/>
    </source>
</evidence>
<dbReference type="AlphaFoldDB" id="A0A183IEP8"/>
<sequence length="140" mass="15813">MSMSSGGVGPCVFWASLLLCWRPQPIRANVKYSQRVFVDSNALGFADPLKHGFHVILSDEFIASHLQPTHLPTLFISAIPLNDAETRVTKLAYPENIQDGKLISIFHLQQAFYRKISKGMETYSRLLHYRHSAIDGIFIP</sequence>
<protein>
    <submittedName>
        <fullName evidence="4">WS_DGAT_C domain-containing protein</fullName>
    </submittedName>
</protein>
<dbReference type="EMBL" id="UZAM01007083">
    <property type="protein sequence ID" value="VDO96496.1"/>
    <property type="molecule type" value="Genomic_DNA"/>
</dbReference>
<keyword evidence="1" id="KW-0732">Signal</keyword>
<feature type="chain" id="PRO_5043139917" evidence="1">
    <location>
        <begin position="29"/>
        <end position="140"/>
    </location>
</feature>
<reference evidence="4" key="1">
    <citation type="submission" date="2016-06" db="UniProtKB">
        <authorList>
            <consortium name="WormBaseParasite"/>
        </authorList>
    </citation>
    <scope>IDENTIFICATION</scope>
</reference>
<proteinExistence type="predicted"/>
<dbReference type="WBParaSite" id="SBAD_0000219501-mRNA-1">
    <property type="protein sequence ID" value="SBAD_0000219501-mRNA-1"/>
    <property type="gene ID" value="SBAD_0000219501"/>
</dbReference>
<reference evidence="2 3" key="2">
    <citation type="submission" date="2018-11" db="EMBL/GenBank/DDBJ databases">
        <authorList>
            <consortium name="Pathogen Informatics"/>
        </authorList>
    </citation>
    <scope>NUCLEOTIDE SEQUENCE [LARGE SCALE GENOMIC DNA]</scope>
</reference>
<organism evidence="4">
    <name type="scientific">Soboliphyme baturini</name>
    <dbReference type="NCBI Taxonomy" id="241478"/>
    <lineage>
        <taxon>Eukaryota</taxon>
        <taxon>Metazoa</taxon>
        <taxon>Ecdysozoa</taxon>
        <taxon>Nematoda</taxon>
        <taxon>Enoplea</taxon>
        <taxon>Dorylaimia</taxon>
        <taxon>Dioctophymatida</taxon>
        <taxon>Dioctophymatoidea</taxon>
        <taxon>Soboliphymatidae</taxon>
        <taxon>Soboliphyme</taxon>
    </lineage>
</organism>
<dbReference type="OrthoDB" id="5827321at2759"/>
<keyword evidence="3" id="KW-1185">Reference proteome</keyword>
<dbReference type="Proteomes" id="UP000270296">
    <property type="component" value="Unassembled WGS sequence"/>
</dbReference>
<evidence type="ECO:0000313" key="3">
    <source>
        <dbReference type="Proteomes" id="UP000270296"/>
    </source>
</evidence>
<gene>
    <name evidence="2" type="ORF">SBAD_LOCUS2092</name>
</gene>
<feature type="signal peptide" evidence="1">
    <location>
        <begin position="1"/>
        <end position="28"/>
    </location>
</feature>
<evidence type="ECO:0000313" key="2">
    <source>
        <dbReference type="EMBL" id="VDO96496.1"/>
    </source>
</evidence>
<evidence type="ECO:0000256" key="1">
    <source>
        <dbReference type="SAM" id="SignalP"/>
    </source>
</evidence>
<name>A0A183IEP8_9BILA</name>